<comment type="caution">
    <text evidence="1">The sequence shown here is derived from an EMBL/GenBank/DDBJ whole genome shotgun (WGS) entry which is preliminary data.</text>
</comment>
<dbReference type="EMBL" id="REGN01001795">
    <property type="protein sequence ID" value="RNA32463.1"/>
    <property type="molecule type" value="Genomic_DNA"/>
</dbReference>
<sequence>MNFSKKRRVIKFKKHDVMIKSLKIKHQLGNCFGQCLRLQFMIWGTFLLKFREKTNDILNFDTNIPVIIINVYIGVKFLSLNKLNFEE</sequence>
<dbReference type="AlphaFoldDB" id="A0A3M7S9G8"/>
<proteinExistence type="predicted"/>
<name>A0A3M7S9G8_BRAPC</name>
<reference evidence="1 2" key="1">
    <citation type="journal article" date="2018" name="Sci. Rep.">
        <title>Genomic signatures of local adaptation to the degree of environmental predictability in rotifers.</title>
        <authorList>
            <person name="Franch-Gras L."/>
            <person name="Hahn C."/>
            <person name="Garcia-Roger E.M."/>
            <person name="Carmona M.J."/>
            <person name="Serra M."/>
            <person name="Gomez A."/>
        </authorList>
    </citation>
    <scope>NUCLEOTIDE SEQUENCE [LARGE SCALE GENOMIC DNA]</scope>
    <source>
        <strain evidence="1">HYR1</strain>
    </source>
</reference>
<accession>A0A3M7S9G8</accession>
<evidence type="ECO:0000313" key="2">
    <source>
        <dbReference type="Proteomes" id="UP000276133"/>
    </source>
</evidence>
<evidence type="ECO:0000313" key="1">
    <source>
        <dbReference type="EMBL" id="RNA32463.1"/>
    </source>
</evidence>
<dbReference type="Proteomes" id="UP000276133">
    <property type="component" value="Unassembled WGS sequence"/>
</dbReference>
<organism evidence="1 2">
    <name type="scientific">Brachionus plicatilis</name>
    <name type="common">Marine rotifer</name>
    <name type="synonym">Brachionus muelleri</name>
    <dbReference type="NCBI Taxonomy" id="10195"/>
    <lineage>
        <taxon>Eukaryota</taxon>
        <taxon>Metazoa</taxon>
        <taxon>Spiralia</taxon>
        <taxon>Gnathifera</taxon>
        <taxon>Rotifera</taxon>
        <taxon>Eurotatoria</taxon>
        <taxon>Monogononta</taxon>
        <taxon>Pseudotrocha</taxon>
        <taxon>Ploima</taxon>
        <taxon>Brachionidae</taxon>
        <taxon>Brachionus</taxon>
    </lineage>
</organism>
<protein>
    <submittedName>
        <fullName evidence="1">Uncharacterized protein</fullName>
    </submittedName>
</protein>
<keyword evidence="2" id="KW-1185">Reference proteome</keyword>
<gene>
    <name evidence="1" type="ORF">BpHYR1_004472</name>
</gene>